<protein>
    <recommendedName>
        <fullName evidence="4">Secreted protein</fullName>
    </recommendedName>
</protein>
<name>A0A2J6TM79_9HELO</name>
<dbReference type="Proteomes" id="UP000235371">
    <property type="component" value="Unassembled WGS sequence"/>
</dbReference>
<accession>A0A2J6TM79</accession>
<keyword evidence="3" id="KW-1185">Reference proteome</keyword>
<proteinExistence type="predicted"/>
<evidence type="ECO:0008006" key="4">
    <source>
        <dbReference type="Google" id="ProtNLM"/>
    </source>
</evidence>
<feature type="signal peptide" evidence="1">
    <location>
        <begin position="1"/>
        <end position="19"/>
    </location>
</feature>
<evidence type="ECO:0000313" key="3">
    <source>
        <dbReference type="Proteomes" id="UP000235371"/>
    </source>
</evidence>
<dbReference type="RefSeq" id="XP_024741011.1">
    <property type="nucleotide sequence ID" value="XM_024871833.1"/>
</dbReference>
<evidence type="ECO:0000256" key="1">
    <source>
        <dbReference type="SAM" id="SignalP"/>
    </source>
</evidence>
<organism evidence="2 3">
    <name type="scientific">Hyaloscypha bicolor E</name>
    <dbReference type="NCBI Taxonomy" id="1095630"/>
    <lineage>
        <taxon>Eukaryota</taxon>
        <taxon>Fungi</taxon>
        <taxon>Dikarya</taxon>
        <taxon>Ascomycota</taxon>
        <taxon>Pezizomycotina</taxon>
        <taxon>Leotiomycetes</taxon>
        <taxon>Helotiales</taxon>
        <taxon>Hyaloscyphaceae</taxon>
        <taxon>Hyaloscypha</taxon>
        <taxon>Hyaloscypha bicolor</taxon>
    </lineage>
</organism>
<evidence type="ECO:0000313" key="2">
    <source>
        <dbReference type="EMBL" id="PMD64107.1"/>
    </source>
</evidence>
<gene>
    <name evidence="2" type="ORF">K444DRAFT_314933</name>
</gene>
<reference evidence="2 3" key="1">
    <citation type="submission" date="2016-04" db="EMBL/GenBank/DDBJ databases">
        <title>A degradative enzymes factory behind the ericoid mycorrhizal symbiosis.</title>
        <authorList>
            <consortium name="DOE Joint Genome Institute"/>
            <person name="Martino E."/>
            <person name="Morin E."/>
            <person name="Grelet G."/>
            <person name="Kuo A."/>
            <person name="Kohler A."/>
            <person name="Daghino S."/>
            <person name="Barry K."/>
            <person name="Choi C."/>
            <person name="Cichocki N."/>
            <person name="Clum A."/>
            <person name="Copeland A."/>
            <person name="Hainaut M."/>
            <person name="Haridas S."/>
            <person name="Labutti K."/>
            <person name="Lindquist E."/>
            <person name="Lipzen A."/>
            <person name="Khouja H.-R."/>
            <person name="Murat C."/>
            <person name="Ohm R."/>
            <person name="Olson A."/>
            <person name="Spatafora J."/>
            <person name="Veneault-Fourrey C."/>
            <person name="Henrissat B."/>
            <person name="Grigoriev I."/>
            <person name="Martin F."/>
            <person name="Perotto S."/>
        </authorList>
    </citation>
    <scope>NUCLEOTIDE SEQUENCE [LARGE SCALE GENOMIC DNA]</scope>
    <source>
        <strain evidence="2 3">E</strain>
    </source>
</reference>
<dbReference type="InParanoid" id="A0A2J6TM79"/>
<feature type="chain" id="PRO_5014317054" description="Secreted protein" evidence="1">
    <location>
        <begin position="20"/>
        <end position="120"/>
    </location>
</feature>
<keyword evidence="1" id="KW-0732">Signal</keyword>
<dbReference type="GeneID" id="36579915"/>
<dbReference type="EMBL" id="KZ613774">
    <property type="protein sequence ID" value="PMD64107.1"/>
    <property type="molecule type" value="Genomic_DNA"/>
</dbReference>
<sequence>MLPCLSACLLPCFHSACFSASCFSASIFHACISQCFHASMLPCCHVPVAPLPWFCGRLPFSHPLLNPSCFLSPSVFRTRTHERPRLRPRGPFPLSRPDVSCRLHTVTVSQTSTSPPQPGC</sequence>
<dbReference type="AlphaFoldDB" id="A0A2J6TM79"/>